<dbReference type="EMBL" id="VXIS01000400">
    <property type="protein sequence ID" value="KAA8893799.1"/>
    <property type="molecule type" value="Genomic_DNA"/>
</dbReference>
<proteinExistence type="predicted"/>
<evidence type="ECO:0000313" key="1">
    <source>
        <dbReference type="EMBL" id="KAA8893799.1"/>
    </source>
</evidence>
<dbReference type="Proteomes" id="UP000326924">
    <property type="component" value="Unassembled WGS sequence"/>
</dbReference>
<evidence type="ECO:0000313" key="2">
    <source>
        <dbReference type="Proteomes" id="UP000326924"/>
    </source>
</evidence>
<name>A0A5J5EFN1_9PEZI</name>
<protein>
    <submittedName>
        <fullName evidence="1">Uncharacterized protein</fullName>
    </submittedName>
</protein>
<gene>
    <name evidence="1" type="ORF">FN846DRAFT_913636</name>
</gene>
<dbReference type="AlphaFoldDB" id="A0A5J5EFN1"/>
<reference evidence="1 2" key="1">
    <citation type="submission" date="2019-09" db="EMBL/GenBank/DDBJ databases">
        <title>Draft genome of the ectomycorrhizal ascomycete Sphaerosporella brunnea.</title>
        <authorList>
            <consortium name="DOE Joint Genome Institute"/>
            <person name="Benucci G.M."/>
            <person name="Marozzi G."/>
            <person name="Antonielli L."/>
            <person name="Sanchez S."/>
            <person name="Marco P."/>
            <person name="Wang X."/>
            <person name="Falini L.B."/>
            <person name="Barry K."/>
            <person name="Haridas S."/>
            <person name="Lipzen A."/>
            <person name="Labutti K."/>
            <person name="Grigoriev I.V."/>
            <person name="Murat C."/>
            <person name="Martin F."/>
            <person name="Albertini E."/>
            <person name="Donnini D."/>
            <person name="Bonito G."/>
        </authorList>
    </citation>
    <scope>NUCLEOTIDE SEQUENCE [LARGE SCALE GENOMIC DNA]</scope>
    <source>
        <strain evidence="1 2">Sb_GMNB300</strain>
    </source>
</reference>
<keyword evidence="2" id="KW-1185">Reference proteome</keyword>
<sequence>MTQAVPLRALAIAHGNQSSVIYHQPAPPGQPADHLLPLSHPAKYICLPGDTKHPSYVPLNNQNFMMFLVPLPCSPRITLCVNNLDAQNLIRVIIHCDSGFRAPKHLPTGSVNMVALNSVPQFWRRFFGLQWKEIAQMFAVRLAVGSQPYAHRPGTVAQWMTAVESIWLADRGGFYGAERLPAANYQKGADLVVVLLCYVHGGNAAGFAKTSVNFRFSCKSDDARRDWAEMEAGVGMPAVVILLSGERDHWMQGMPPTINAGNFAVRWGILELCTGRHWQGELHRSATR</sequence>
<comment type="caution">
    <text evidence="1">The sequence shown here is derived from an EMBL/GenBank/DDBJ whole genome shotgun (WGS) entry which is preliminary data.</text>
</comment>
<dbReference type="InParanoid" id="A0A5J5EFN1"/>
<organism evidence="1 2">
    <name type="scientific">Sphaerosporella brunnea</name>
    <dbReference type="NCBI Taxonomy" id="1250544"/>
    <lineage>
        <taxon>Eukaryota</taxon>
        <taxon>Fungi</taxon>
        <taxon>Dikarya</taxon>
        <taxon>Ascomycota</taxon>
        <taxon>Pezizomycotina</taxon>
        <taxon>Pezizomycetes</taxon>
        <taxon>Pezizales</taxon>
        <taxon>Pyronemataceae</taxon>
        <taxon>Sphaerosporella</taxon>
    </lineage>
</organism>
<accession>A0A5J5EFN1</accession>